<keyword evidence="3" id="KW-1185">Reference proteome</keyword>
<proteinExistence type="predicted"/>
<sequence>MTSQTSERTNQIQVILDQYNN</sequence>
<gene>
    <name evidence="2" type="ORF">FWK35_00001068</name>
</gene>
<dbReference type="EMBL" id="VUJU01000087">
    <property type="protein sequence ID" value="KAF0773213.1"/>
    <property type="molecule type" value="Genomic_DNA"/>
</dbReference>
<comment type="caution">
    <text evidence="2">The sequence shown here is derived from an EMBL/GenBank/DDBJ whole genome shotgun (WGS) entry which is preliminary data.</text>
</comment>
<dbReference type="AlphaFoldDB" id="A0A6G0ZPM2"/>
<evidence type="ECO:0000313" key="3">
    <source>
        <dbReference type="Proteomes" id="UP000478052"/>
    </source>
</evidence>
<organism evidence="2 3">
    <name type="scientific">Aphis craccivora</name>
    <name type="common">Cowpea aphid</name>
    <dbReference type="NCBI Taxonomy" id="307492"/>
    <lineage>
        <taxon>Eukaryota</taxon>
        <taxon>Metazoa</taxon>
        <taxon>Ecdysozoa</taxon>
        <taxon>Arthropoda</taxon>
        <taxon>Hexapoda</taxon>
        <taxon>Insecta</taxon>
        <taxon>Pterygota</taxon>
        <taxon>Neoptera</taxon>
        <taxon>Paraneoptera</taxon>
        <taxon>Hemiptera</taxon>
        <taxon>Sternorrhyncha</taxon>
        <taxon>Aphidomorpha</taxon>
        <taxon>Aphidoidea</taxon>
        <taxon>Aphididae</taxon>
        <taxon>Aphidini</taxon>
        <taxon>Aphis</taxon>
        <taxon>Aphis</taxon>
    </lineage>
</organism>
<accession>A0A6G0ZPM2</accession>
<evidence type="ECO:0000256" key="1">
    <source>
        <dbReference type="SAM" id="MobiDB-lite"/>
    </source>
</evidence>
<reference evidence="2 3" key="1">
    <citation type="submission" date="2019-08" db="EMBL/GenBank/DDBJ databases">
        <title>Whole genome of Aphis craccivora.</title>
        <authorList>
            <person name="Voronova N.V."/>
            <person name="Shulinski R.S."/>
            <person name="Bandarenka Y.V."/>
            <person name="Zhorov D.G."/>
            <person name="Warner D."/>
        </authorList>
    </citation>
    <scope>NUCLEOTIDE SEQUENCE [LARGE SCALE GENOMIC DNA]</scope>
    <source>
        <strain evidence="2">180601</strain>
        <tissue evidence="2">Whole Body</tissue>
    </source>
</reference>
<protein>
    <submittedName>
        <fullName evidence="2">Uncharacterized protein</fullName>
    </submittedName>
</protein>
<dbReference type="Proteomes" id="UP000478052">
    <property type="component" value="Unassembled WGS sequence"/>
</dbReference>
<name>A0A6G0ZPM2_APHCR</name>
<evidence type="ECO:0000313" key="2">
    <source>
        <dbReference type="EMBL" id="KAF0773213.1"/>
    </source>
</evidence>
<feature type="region of interest" description="Disordered" evidence="1">
    <location>
        <begin position="1"/>
        <end position="21"/>
    </location>
</feature>